<dbReference type="Pfam" id="PF07107">
    <property type="entry name" value="WI12"/>
    <property type="match status" value="1"/>
</dbReference>
<reference evidence="2 3" key="1">
    <citation type="journal article" date="2018" name="Mol. Plant">
        <title>The genome of Artemisia annua provides insight into the evolution of Asteraceae family and artemisinin biosynthesis.</title>
        <authorList>
            <person name="Shen Q."/>
            <person name="Zhang L."/>
            <person name="Liao Z."/>
            <person name="Wang S."/>
            <person name="Yan T."/>
            <person name="Shi P."/>
            <person name="Liu M."/>
            <person name="Fu X."/>
            <person name="Pan Q."/>
            <person name="Wang Y."/>
            <person name="Lv Z."/>
            <person name="Lu X."/>
            <person name="Zhang F."/>
            <person name="Jiang W."/>
            <person name="Ma Y."/>
            <person name="Chen M."/>
            <person name="Hao X."/>
            <person name="Li L."/>
            <person name="Tang Y."/>
            <person name="Lv G."/>
            <person name="Zhou Y."/>
            <person name="Sun X."/>
            <person name="Brodelius P.E."/>
            <person name="Rose J.K.C."/>
            <person name="Tang K."/>
        </authorList>
    </citation>
    <scope>NUCLEOTIDE SEQUENCE [LARGE SCALE GENOMIC DNA]</scope>
    <source>
        <strain evidence="3">cv. Huhao1</strain>
        <tissue evidence="2">Leaf</tissue>
    </source>
</reference>
<feature type="compositionally biased region" description="Basic residues" evidence="1">
    <location>
        <begin position="395"/>
        <end position="412"/>
    </location>
</feature>
<dbReference type="Gene3D" id="3.10.450.50">
    <property type="match status" value="1"/>
</dbReference>
<dbReference type="PANTHER" id="PTHR33144">
    <property type="entry name" value="OS10G0409366 PROTEIN-RELATED"/>
    <property type="match status" value="1"/>
</dbReference>
<dbReference type="SUPFAM" id="SSF54427">
    <property type="entry name" value="NTF2-like"/>
    <property type="match status" value="1"/>
</dbReference>
<keyword evidence="3" id="KW-1185">Reference proteome</keyword>
<feature type="region of interest" description="Disordered" evidence="1">
    <location>
        <begin position="356"/>
        <end position="413"/>
    </location>
</feature>
<feature type="region of interest" description="Disordered" evidence="1">
    <location>
        <begin position="49"/>
        <end position="92"/>
    </location>
</feature>
<feature type="compositionally biased region" description="Basic and acidic residues" evidence="1">
    <location>
        <begin position="61"/>
        <end position="70"/>
    </location>
</feature>
<accession>A0A2U1QKM9</accession>
<dbReference type="Pfam" id="PF03004">
    <property type="entry name" value="Transposase_24"/>
    <property type="match status" value="2"/>
</dbReference>
<dbReference type="InterPro" id="IPR004252">
    <property type="entry name" value="Probable_transposase_24"/>
</dbReference>
<dbReference type="PANTHER" id="PTHR33144:SF55">
    <property type="entry name" value="CHROMATIN REMODELER BROMODOMAIN FAMILY"/>
    <property type="match status" value="1"/>
</dbReference>
<evidence type="ECO:0000313" key="2">
    <source>
        <dbReference type="EMBL" id="PWA98560.1"/>
    </source>
</evidence>
<sequence length="706" mass="80189">MENNRMQRQVTTRNTNDYEMSRRTRIQENQQRLKALGVKNIAKSLTSLVQSDNTKKKKKKPTDTGEKDADYMSGSDFHVNAEEDNPQEAATQKNTKLTIFSAMMLKDLYDNIEDLYDVENDDIEDIPMNEDIEQATSEDDTKFDIPEAGEKWVLQSFGRKVKNWRARVKEQYHDPSLSVKQQIRSRPKQVQKKQWRKLVKYWSTEKTKSLSEKNKANRAKKKMIQRTGKKSYARKREELKTTLGHDPSRLDLFSACFADKDGNTKNDDTANAIDEMKRRSDNLPEGSIDNPGPDDIFSTVMGKDRNGDAGMYGLGVRASDVWGVTPSRSACHRENNELKSRCGELTSENEKLRAQLSEKNGSTDSSIVPPLTSQHSPVVTTEPPRLRSLSEKNKANRAKKKMIQRTGKKSYARKREELKTSLGRDPTRLDLFSACFSDKDGNTKNDDTTNAIDKMKRRSDNLPEGSIDNPGPDDIFSTCMGKDRNGDAGMYGLGVRASDVWGVTPSRSACHRENNELKSRCGELTSENEKLRAQLSEKNGSTDSSIVPPLTSQHSPVVTTEPPRLRALSARDTNTVHRLLSQDIDWWFHGPPAHKYNLMQVLTSTRNFEDNDSYEPLVVVSIGSMVVAEGYHIHERRKTYWVHVWTVENEKIITQVREYLDTSVTVTRITKSSNVLEASPRSPECKKMWESKLGDSVSEPRLLLVL</sequence>
<gene>
    <name evidence="2" type="ORF">CTI12_AA017330</name>
</gene>
<dbReference type="AlphaFoldDB" id="A0A2U1QKM9"/>
<feature type="compositionally biased region" description="Polar residues" evidence="1">
    <location>
        <begin position="357"/>
        <end position="379"/>
    </location>
</feature>
<feature type="compositionally biased region" description="Polar residues" evidence="1">
    <location>
        <begin position="537"/>
        <end position="558"/>
    </location>
</feature>
<dbReference type="InterPro" id="IPR032710">
    <property type="entry name" value="NTF2-like_dom_sf"/>
</dbReference>
<feature type="compositionally biased region" description="Basic and acidic residues" evidence="1">
    <location>
        <begin position="384"/>
        <end position="394"/>
    </location>
</feature>
<feature type="region of interest" description="Disordered" evidence="1">
    <location>
        <begin position="537"/>
        <end position="559"/>
    </location>
</feature>
<proteinExistence type="predicted"/>
<feature type="compositionally biased region" description="Polar residues" evidence="1">
    <location>
        <begin position="1"/>
        <end position="18"/>
    </location>
</feature>
<dbReference type="Proteomes" id="UP000245207">
    <property type="component" value="Unassembled WGS sequence"/>
</dbReference>
<comment type="caution">
    <text evidence="2">The sequence shown here is derived from an EMBL/GenBank/DDBJ whole genome shotgun (WGS) entry which is preliminary data.</text>
</comment>
<feature type="region of interest" description="Disordered" evidence="1">
    <location>
        <begin position="1"/>
        <end position="23"/>
    </location>
</feature>
<dbReference type="InterPro" id="IPR009798">
    <property type="entry name" value="Wun1-like"/>
</dbReference>
<evidence type="ECO:0000256" key="1">
    <source>
        <dbReference type="SAM" id="MobiDB-lite"/>
    </source>
</evidence>
<name>A0A2U1QKM9_ARTAN</name>
<evidence type="ECO:0000313" key="3">
    <source>
        <dbReference type="Proteomes" id="UP000245207"/>
    </source>
</evidence>
<dbReference type="OrthoDB" id="667779at2759"/>
<protein>
    <submittedName>
        <fullName evidence="2">Transposase, Ptta/En/Spm</fullName>
    </submittedName>
</protein>
<dbReference type="EMBL" id="PKPP01000061">
    <property type="protein sequence ID" value="PWA98560.1"/>
    <property type="molecule type" value="Genomic_DNA"/>
</dbReference>
<organism evidence="2 3">
    <name type="scientific">Artemisia annua</name>
    <name type="common">Sweet wormwood</name>
    <dbReference type="NCBI Taxonomy" id="35608"/>
    <lineage>
        <taxon>Eukaryota</taxon>
        <taxon>Viridiplantae</taxon>
        <taxon>Streptophyta</taxon>
        <taxon>Embryophyta</taxon>
        <taxon>Tracheophyta</taxon>
        <taxon>Spermatophyta</taxon>
        <taxon>Magnoliopsida</taxon>
        <taxon>eudicotyledons</taxon>
        <taxon>Gunneridae</taxon>
        <taxon>Pentapetalae</taxon>
        <taxon>asterids</taxon>
        <taxon>campanulids</taxon>
        <taxon>Asterales</taxon>
        <taxon>Asteraceae</taxon>
        <taxon>Asteroideae</taxon>
        <taxon>Anthemideae</taxon>
        <taxon>Artemisiinae</taxon>
        <taxon>Artemisia</taxon>
    </lineage>
</organism>